<sequence length="115" mass="13109">MYIFYGLVPVLLFAFWCVHFALARYFETKTHIDTLLQQIDAVKKQLATQQRDLRRDTAIRAALGAIERELMNLTVSKNVLARERSCEKLQRKMAKIQACVETGASEMAVKCDAAD</sequence>
<proteinExistence type="predicted"/>
<reference evidence="2" key="1">
    <citation type="journal article" date="2019" name="Int. J. Syst. Evol. Microbiol.">
        <title>The Global Catalogue of Microorganisms (GCM) 10K type strain sequencing project: providing services to taxonomists for standard genome sequencing and annotation.</title>
        <authorList>
            <consortium name="The Broad Institute Genomics Platform"/>
            <consortium name="The Broad Institute Genome Sequencing Center for Infectious Disease"/>
            <person name="Wu L."/>
            <person name="Ma J."/>
        </authorList>
    </citation>
    <scope>NUCLEOTIDE SEQUENCE [LARGE SCALE GENOMIC DNA]</scope>
    <source>
        <strain evidence="2">CGMCC 1.12286</strain>
    </source>
</reference>
<evidence type="ECO:0000313" key="1">
    <source>
        <dbReference type="EMBL" id="MFD1674022.1"/>
    </source>
</evidence>
<dbReference type="Proteomes" id="UP001597079">
    <property type="component" value="Unassembled WGS sequence"/>
</dbReference>
<evidence type="ECO:0000313" key="2">
    <source>
        <dbReference type="Proteomes" id="UP001597079"/>
    </source>
</evidence>
<gene>
    <name evidence="1" type="ORF">ACFSB2_04765</name>
</gene>
<protein>
    <submittedName>
        <fullName evidence="1">Uncharacterized protein</fullName>
    </submittedName>
</protein>
<name>A0ABW4JCG6_9BACL</name>
<organism evidence="1 2">
    <name type="scientific">Alicyclobacillus fodiniaquatilis</name>
    <dbReference type="NCBI Taxonomy" id="1661150"/>
    <lineage>
        <taxon>Bacteria</taxon>
        <taxon>Bacillati</taxon>
        <taxon>Bacillota</taxon>
        <taxon>Bacilli</taxon>
        <taxon>Bacillales</taxon>
        <taxon>Alicyclobacillaceae</taxon>
        <taxon>Alicyclobacillus</taxon>
    </lineage>
</organism>
<dbReference type="EMBL" id="JBHUCX010000014">
    <property type="protein sequence ID" value="MFD1674022.1"/>
    <property type="molecule type" value="Genomic_DNA"/>
</dbReference>
<keyword evidence="2" id="KW-1185">Reference proteome</keyword>
<accession>A0ABW4JCG6</accession>
<comment type="caution">
    <text evidence="1">The sequence shown here is derived from an EMBL/GenBank/DDBJ whole genome shotgun (WGS) entry which is preliminary data.</text>
</comment>
<dbReference type="RefSeq" id="WP_377941695.1">
    <property type="nucleotide sequence ID" value="NZ_JBHUCX010000014.1"/>
</dbReference>